<dbReference type="Proteomes" id="UP000812961">
    <property type="component" value="Unassembled WGS sequence"/>
</dbReference>
<organism evidence="2 3">
    <name type="scientific">Chitinophaga rhizophila</name>
    <dbReference type="NCBI Taxonomy" id="2866212"/>
    <lineage>
        <taxon>Bacteria</taxon>
        <taxon>Pseudomonadati</taxon>
        <taxon>Bacteroidota</taxon>
        <taxon>Chitinophagia</taxon>
        <taxon>Chitinophagales</taxon>
        <taxon>Chitinophagaceae</taxon>
        <taxon>Chitinophaga</taxon>
    </lineage>
</organism>
<sequence length="238" mass="26644">MSSPATLLIPEKTDIEFEQVEAAWRRKGGSVMRLGKYWVKDEQLSSQSIAIYGNQTFALVLAQIYNVNLLSPDDALIAEMEVKWSKRTIQLLPVSKIGKACFPAFVKPVIPKLFLAGIFYQQELFNDVITGLQHDELVLMAEIIHDIKGEARSYVLQGIILDLAWYEGEGDLSIGYEFLTEFVCAYQDRLPVAVVIDIAFSEERGWFILEFNGCWGAGLNNCNAEKVIDCIANATIPA</sequence>
<evidence type="ECO:0000313" key="3">
    <source>
        <dbReference type="Proteomes" id="UP000812961"/>
    </source>
</evidence>
<protein>
    <submittedName>
        <fullName evidence="2">ATP-grasp domain-containing protein</fullName>
    </submittedName>
</protein>
<dbReference type="Pfam" id="PF18299">
    <property type="entry name" value="R2K_2"/>
    <property type="match status" value="1"/>
</dbReference>
<accession>A0ABS7GA12</accession>
<evidence type="ECO:0000313" key="2">
    <source>
        <dbReference type="EMBL" id="MBW8684498.1"/>
    </source>
</evidence>
<dbReference type="InterPro" id="IPR041261">
    <property type="entry name" value="R2K_2"/>
</dbReference>
<name>A0ABS7GA12_9BACT</name>
<reference evidence="2 3" key="1">
    <citation type="submission" date="2021-08" db="EMBL/GenBank/DDBJ databases">
        <title>The genome sequence of Chitinophaga sp. B61.</title>
        <authorList>
            <person name="Zhang X."/>
        </authorList>
    </citation>
    <scope>NUCLEOTIDE SEQUENCE [LARGE SCALE GENOMIC DNA]</scope>
    <source>
        <strain evidence="2 3">B61</strain>
    </source>
</reference>
<dbReference type="RefSeq" id="WP_220249717.1">
    <property type="nucleotide sequence ID" value="NZ_JAICCF010000002.1"/>
</dbReference>
<feature type="domain" description="ATP-grasp" evidence="1">
    <location>
        <begin position="86"/>
        <end position="229"/>
    </location>
</feature>
<proteinExistence type="predicted"/>
<gene>
    <name evidence="2" type="ORF">K1Y79_09155</name>
</gene>
<dbReference type="EMBL" id="JAICCF010000002">
    <property type="protein sequence ID" value="MBW8684498.1"/>
    <property type="molecule type" value="Genomic_DNA"/>
</dbReference>
<comment type="caution">
    <text evidence="2">The sequence shown here is derived from an EMBL/GenBank/DDBJ whole genome shotgun (WGS) entry which is preliminary data.</text>
</comment>
<keyword evidence="3" id="KW-1185">Reference proteome</keyword>
<evidence type="ECO:0000259" key="1">
    <source>
        <dbReference type="Pfam" id="PF18299"/>
    </source>
</evidence>